<evidence type="ECO:0000313" key="1">
    <source>
        <dbReference type="EMBL" id="MFB9470687.1"/>
    </source>
</evidence>
<gene>
    <name evidence="1" type="ORF">ACFFR3_14295</name>
</gene>
<comment type="caution">
    <text evidence="1">The sequence shown here is derived from an EMBL/GenBank/DDBJ whole genome shotgun (WGS) entry which is preliminary data.</text>
</comment>
<sequence length="253" mass="28779">MHPRETVDRALRLSARGLPDRQVAESCGVSIGAVQKWRTGARRARYDDFPSGHGCPRCHGRELDAHAYAHLLGLYLGDGHIVRVGSVHRLSIFCDDTWPGLIEEAARSMAHTMPASKVGRRQRQGCTEVTSYSLHWPCLFPQHGPGRKHEREIRLAGWQEEIVRAHPGRFVRGLIHSDGCRGLNRVRRELPSGVRWYAYPRYHFKNESADILALCCQALDLLGVAWRFNNRNELSVARREAVEVLDRYVGPKY</sequence>
<dbReference type="Proteomes" id="UP001589568">
    <property type="component" value="Unassembled WGS sequence"/>
</dbReference>
<organism evidence="1 2">
    <name type="scientific">Nonomuraea salmonea</name>
    <dbReference type="NCBI Taxonomy" id="46181"/>
    <lineage>
        <taxon>Bacteria</taxon>
        <taxon>Bacillati</taxon>
        <taxon>Actinomycetota</taxon>
        <taxon>Actinomycetes</taxon>
        <taxon>Streptosporangiales</taxon>
        <taxon>Streptosporangiaceae</taxon>
        <taxon>Nonomuraea</taxon>
    </lineage>
</organism>
<accession>A0ABV5NKE4</accession>
<protein>
    <submittedName>
        <fullName evidence="1">Helix-turn-helix domain-containing protein</fullName>
    </submittedName>
</protein>
<keyword evidence="2" id="KW-1185">Reference proteome</keyword>
<dbReference type="EMBL" id="JBHMCF010000011">
    <property type="protein sequence ID" value="MFB9470687.1"/>
    <property type="molecule type" value="Genomic_DNA"/>
</dbReference>
<dbReference type="RefSeq" id="WP_345401511.1">
    <property type="nucleotide sequence ID" value="NZ_BAAAXS010000001.1"/>
</dbReference>
<reference evidence="1 2" key="1">
    <citation type="submission" date="2024-09" db="EMBL/GenBank/DDBJ databases">
        <authorList>
            <person name="Sun Q."/>
            <person name="Mori K."/>
        </authorList>
    </citation>
    <scope>NUCLEOTIDE SEQUENCE [LARGE SCALE GENOMIC DNA]</scope>
    <source>
        <strain evidence="1 2">JCM 3324</strain>
    </source>
</reference>
<dbReference type="InterPro" id="IPR027434">
    <property type="entry name" value="Homing_endonucl"/>
</dbReference>
<dbReference type="Gene3D" id="3.10.28.10">
    <property type="entry name" value="Homing endonucleases"/>
    <property type="match status" value="1"/>
</dbReference>
<evidence type="ECO:0000313" key="2">
    <source>
        <dbReference type="Proteomes" id="UP001589568"/>
    </source>
</evidence>
<proteinExistence type="predicted"/>
<name>A0ABV5NKE4_9ACTN</name>